<name>A0A1H1BS03_9LACT</name>
<dbReference type="RefSeq" id="WP_176944138.1">
    <property type="nucleotide sequence ID" value="NZ_CP084916.1"/>
</dbReference>
<reference evidence="2" key="1">
    <citation type="submission" date="2016-10" db="EMBL/GenBank/DDBJ databases">
        <authorList>
            <person name="Varghese N."/>
            <person name="Submissions S."/>
        </authorList>
    </citation>
    <scope>NUCLEOTIDE SEQUENCE [LARGE SCALE GENOMIC DNA]</scope>
    <source>
        <strain evidence="2">MPL-11</strain>
    </source>
</reference>
<keyword evidence="2" id="KW-1185">Reference proteome</keyword>
<proteinExistence type="predicted"/>
<dbReference type="Proteomes" id="UP000199481">
    <property type="component" value="Unassembled WGS sequence"/>
</dbReference>
<accession>A0A1H1BS03</accession>
<sequence length="53" mass="6044">MNVGELRELIKDVPDNEIVCLELNDNWIEPASKTWVNGMCGFVISCESDEEEE</sequence>
<evidence type="ECO:0000313" key="1">
    <source>
        <dbReference type="EMBL" id="SDQ54176.1"/>
    </source>
</evidence>
<evidence type="ECO:0000313" key="2">
    <source>
        <dbReference type="Proteomes" id="UP000199481"/>
    </source>
</evidence>
<gene>
    <name evidence="1" type="ORF">SAMN04487752_2692</name>
</gene>
<dbReference type="EMBL" id="FNJW01000008">
    <property type="protein sequence ID" value="SDQ54176.1"/>
    <property type="molecule type" value="Genomic_DNA"/>
</dbReference>
<dbReference type="AlphaFoldDB" id="A0A1H1BS03"/>
<organism evidence="1 2">
    <name type="scientific">Carnobacterium viridans</name>
    <dbReference type="NCBI Taxonomy" id="174587"/>
    <lineage>
        <taxon>Bacteria</taxon>
        <taxon>Bacillati</taxon>
        <taxon>Bacillota</taxon>
        <taxon>Bacilli</taxon>
        <taxon>Lactobacillales</taxon>
        <taxon>Carnobacteriaceae</taxon>
        <taxon>Carnobacterium</taxon>
    </lineage>
</organism>
<protein>
    <submittedName>
        <fullName evidence="1">Uncharacterized protein</fullName>
    </submittedName>
</protein>